<dbReference type="EMBL" id="CP116805">
    <property type="protein sequence ID" value="WCL55395.1"/>
    <property type="molecule type" value="Genomic_DNA"/>
</dbReference>
<protein>
    <recommendedName>
        <fullName evidence="2 5">Basal-body rod modification protein FlgD</fullName>
    </recommendedName>
</protein>
<dbReference type="KEGG" id="gso:PH603_06435"/>
<reference evidence="7" key="1">
    <citation type="submission" date="2023-01" db="EMBL/GenBank/DDBJ databases">
        <title>The genome sequence of Kordiimonadaceae bacterium 6D33.</title>
        <authorList>
            <person name="Liu Y."/>
        </authorList>
    </citation>
    <scope>NUCLEOTIDE SEQUENCE</scope>
    <source>
        <strain evidence="7">6D33</strain>
    </source>
</reference>
<keyword evidence="7" id="KW-0966">Cell projection</keyword>
<dbReference type="InterPro" id="IPR005648">
    <property type="entry name" value="FlgD"/>
</dbReference>
<dbReference type="Gene3D" id="2.60.40.4070">
    <property type="match status" value="1"/>
</dbReference>
<dbReference type="GO" id="GO:0044781">
    <property type="term" value="P:bacterial-type flagellum organization"/>
    <property type="evidence" value="ECO:0007669"/>
    <property type="project" value="UniProtKB-UniRule"/>
</dbReference>
<evidence type="ECO:0000259" key="6">
    <source>
        <dbReference type="Pfam" id="PF13860"/>
    </source>
</evidence>
<dbReference type="Gene3D" id="2.30.30.910">
    <property type="match status" value="1"/>
</dbReference>
<dbReference type="Pfam" id="PF13860">
    <property type="entry name" value="FlgD_ig"/>
    <property type="match status" value="1"/>
</dbReference>
<evidence type="ECO:0000256" key="1">
    <source>
        <dbReference type="ARBA" id="ARBA00010577"/>
    </source>
</evidence>
<evidence type="ECO:0000313" key="7">
    <source>
        <dbReference type="EMBL" id="WCL55395.1"/>
    </source>
</evidence>
<evidence type="ECO:0000256" key="2">
    <source>
        <dbReference type="ARBA" id="ARBA00016013"/>
    </source>
</evidence>
<dbReference type="AlphaFoldDB" id="A0AAF0BN19"/>
<evidence type="ECO:0000256" key="5">
    <source>
        <dbReference type="RuleBase" id="RU362076"/>
    </source>
</evidence>
<feature type="domain" description="FlgD/Vpr Ig-like" evidence="6">
    <location>
        <begin position="101"/>
        <end position="174"/>
    </location>
</feature>
<dbReference type="Pfam" id="PF03963">
    <property type="entry name" value="FlgD"/>
    <property type="match status" value="1"/>
</dbReference>
<comment type="function">
    <text evidence="4 5">Required for flagellar hook formation. May act as a scaffolding protein.</text>
</comment>
<proteinExistence type="inferred from homology"/>
<keyword evidence="3 5" id="KW-1005">Bacterial flagellum biogenesis</keyword>
<evidence type="ECO:0000256" key="3">
    <source>
        <dbReference type="ARBA" id="ARBA00022795"/>
    </source>
</evidence>
<name>A0AAF0BN19_9PROT</name>
<keyword evidence="7" id="KW-0969">Cilium</keyword>
<sequence length="221" mass="23531">MEINTTAGIASGSSSSAASSGASLAQDFDTFLTLLTSQLQNQDPLDPMESNEMTQQLVAFAGVEQQIVANKNLENISSLLLVNAINASTSYLGKTALLQADTIENTGTGGKWQYELETDAYNVKLEVVDEDGFTVYSTTGNGATGIQDFEWDGKDMTGNVAPEGNYTLKVTASDEQATAIRSLIYSEHKITGVDTSTSTPWFAAGPYAVTQSEILRLSIDS</sequence>
<comment type="similarity">
    <text evidence="1 5">Belongs to the FlgD family.</text>
</comment>
<gene>
    <name evidence="7" type="ORF">PH603_06435</name>
</gene>
<dbReference type="InterPro" id="IPR025965">
    <property type="entry name" value="FlgD/Vpr_Ig-like"/>
</dbReference>
<keyword evidence="7" id="KW-0282">Flagellum</keyword>
<dbReference type="RefSeq" id="WP_289505204.1">
    <property type="nucleotide sequence ID" value="NZ_CP116805.1"/>
</dbReference>
<accession>A0AAF0BN19</accession>
<evidence type="ECO:0000313" key="8">
    <source>
        <dbReference type="Proteomes" id="UP001217500"/>
    </source>
</evidence>
<keyword evidence="8" id="KW-1185">Reference proteome</keyword>
<organism evidence="7 8">
    <name type="scientific">Gimibacter soli</name>
    <dbReference type="NCBI Taxonomy" id="3024400"/>
    <lineage>
        <taxon>Bacteria</taxon>
        <taxon>Pseudomonadati</taxon>
        <taxon>Pseudomonadota</taxon>
        <taxon>Alphaproteobacteria</taxon>
        <taxon>Kordiimonadales</taxon>
        <taxon>Temperatibacteraceae</taxon>
        <taxon>Gimibacter</taxon>
    </lineage>
</organism>
<evidence type="ECO:0000256" key="4">
    <source>
        <dbReference type="ARBA" id="ARBA00024746"/>
    </source>
</evidence>
<dbReference type="Proteomes" id="UP001217500">
    <property type="component" value="Chromosome"/>
</dbReference>